<dbReference type="STRING" id="1346286.SAMN05444362_12144"/>
<organism evidence="2 3">
    <name type="scientific">Dysgonomonas macrotermitis</name>
    <dbReference type="NCBI Taxonomy" id="1346286"/>
    <lineage>
        <taxon>Bacteria</taxon>
        <taxon>Pseudomonadati</taxon>
        <taxon>Bacteroidota</taxon>
        <taxon>Bacteroidia</taxon>
        <taxon>Bacteroidales</taxon>
        <taxon>Dysgonomonadaceae</taxon>
        <taxon>Dysgonomonas</taxon>
    </lineage>
</organism>
<evidence type="ECO:0000313" key="3">
    <source>
        <dbReference type="Proteomes" id="UP000184480"/>
    </source>
</evidence>
<evidence type="ECO:0000259" key="1">
    <source>
        <dbReference type="Pfam" id="PF01507"/>
    </source>
</evidence>
<keyword evidence="3" id="KW-1185">Reference proteome</keyword>
<name>A0A1M5IWU2_9BACT</name>
<feature type="domain" description="Phosphoadenosine phosphosulphate reductase" evidence="1">
    <location>
        <begin position="64"/>
        <end position="136"/>
    </location>
</feature>
<evidence type="ECO:0000313" key="2">
    <source>
        <dbReference type="EMBL" id="SHG32797.1"/>
    </source>
</evidence>
<sequence length="191" mass="22616">MAPYFKEIICVFMYFVRDLEHINRYIRWAESKYPNIKILQVPHWNLTYIFRGGTYCVPNPKIKLLKLADIDESIRLQTGISYSFFGMKKADSLNRRLMLSSYGDTPISETNKVYPLSDWTNKEVLAYVNQKNMPIPVRYSKKASGGVGFNLECYLWLRENHPEDLKKILKAFPMSEKILWDYDNKQMLQHE</sequence>
<dbReference type="AlphaFoldDB" id="A0A1M5IWU2"/>
<dbReference type="SUPFAM" id="SSF52402">
    <property type="entry name" value="Adenine nucleotide alpha hydrolases-like"/>
    <property type="match status" value="1"/>
</dbReference>
<keyword evidence="2" id="KW-0808">Transferase</keyword>
<dbReference type="Proteomes" id="UP000184480">
    <property type="component" value="Unassembled WGS sequence"/>
</dbReference>
<gene>
    <name evidence="2" type="ORF">SAMN05444362_12144</name>
</gene>
<dbReference type="EMBL" id="FQUC01000021">
    <property type="protein sequence ID" value="SHG32797.1"/>
    <property type="molecule type" value="Genomic_DNA"/>
</dbReference>
<keyword evidence="2" id="KW-0548">Nucleotidyltransferase</keyword>
<reference evidence="3" key="1">
    <citation type="submission" date="2016-11" db="EMBL/GenBank/DDBJ databases">
        <authorList>
            <person name="Varghese N."/>
            <person name="Submissions S."/>
        </authorList>
    </citation>
    <scope>NUCLEOTIDE SEQUENCE [LARGE SCALE GENOMIC DNA]</scope>
    <source>
        <strain evidence="3">DSM 27370</strain>
    </source>
</reference>
<dbReference type="Gene3D" id="3.40.50.620">
    <property type="entry name" value="HUPs"/>
    <property type="match status" value="1"/>
</dbReference>
<dbReference type="InterPro" id="IPR014729">
    <property type="entry name" value="Rossmann-like_a/b/a_fold"/>
</dbReference>
<accession>A0A1M5IWU2</accession>
<dbReference type="GO" id="GO:0016779">
    <property type="term" value="F:nucleotidyltransferase activity"/>
    <property type="evidence" value="ECO:0007669"/>
    <property type="project" value="UniProtKB-KW"/>
</dbReference>
<proteinExistence type="predicted"/>
<dbReference type="InterPro" id="IPR002500">
    <property type="entry name" value="PAPS_reduct_dom"/>
</dbReference>
<protein>
    <submittedName>
        <fullName evidence="2">Sulfate adenylyltransferase subunit 2</fullName>
    </submittedName>
</protein>
<dbReference type="Pfam" id="PF01507">
    <property type="entry name" value="PAPS_reduct"/>
    <property type="match status" value="1"/>
</dbReference>